<feature type="binding site" description="covalent" evidence="10">
    <location>
        <position position="341"/>
    </location>
    <ligand>
        <name>heme</name>
        <dbReference type="ChEBI" id="CHEBI:30413"/>
        <label>4</label>
    </ligand>
</feature>
<feature type="binding site" description="axial binding residue" evidence="11">
    <location>
        <position position="132"/>
    </location>
    <ligand>
        <name>heme</name>
        <dbReference type="ChEBI" id="CHEBI:30413"/>
        <label>1</label>
    </ligand>
    <ligandPart>
        <name>Fe</name>
        <dbReference type="ChEBI" id="CHEBI:18248"/>
    </ligandPart>
</feature>
<keyword evidence="4 9" id="KW-0602">Photosynthesis</keyword>
<evidence type="ECO:0000256" key="6">
    <source>
        <dbReference type="ARBA" id="ARBA00022723"/>
    </source>
</evidence>
<evidence type="ECO:0000256" key="1">
    <source>
        <dbReference type="ARBA" id="ARBA00003196"/>
    </source>
</evidence>
<feature type="transmembrane region" description="Helical" evidence="12">
    <location>
        <begin position="21"/>
        <end position="41"/>
    </location>
</feature>
<name>A0A1H2RFG9_9RHOB</name>
<organism evidence="13 14">
    <name type="scientific">Roseicitreum antarcticum</name>
    <dbReference type="NCBI Taxonomy" id="564137"/>
    <lineage>
        <taxon>Bacteria</taxon>
        <taxon>Pseudomonadati</taxon>
        <taxon>Pseudomonadota</taxon>
        <taxon>Alphaproteobacteria</taxon>
        <taxon>Rhodobacterales</taxon>
        <taxon>Paracoccaceae</taxon>
        <taxon>Roseicitreum</taxon>
    </lineage>
</organism>
<keyword evidence="5 9" id="KW-0349">Heme</keyword>
<keyword evidence="7 9" id="KW-0249">Electron transport</keyword>
<dbReference type="PIRSF" id="PIRSF000017">
    <property type="entry name" value="RC_cytochrome"/>
    <property type="match status" value="1"/>
</dbReference>
<dbReference type="CDD" id="cd09224">
    <property type="entry name" value="CytoC_RC"/>
    <property type="match status" value="1"/>
</dbReference>
<dbReference type="Proteomes" id="UP000198539">
    <property type="component" value="Unassembled WGS sequence"/>
</dbReference>
<feature type="binding site" description="covalent" evidence="10">
    <location>
        <position position="182"/>
    </location>
    <ligand>
        <name>heme</name>
        <dbReference type="ChEBI" id="CHEBI:30413"/>
        <label>2</label>
    </ligand>
</feature>
<evidence type="ECO:0000256" key="2">
    <source>
        <dbReference type="ARBA" id="ARBA00015978"/>
    </source>
</evidence>
<keyword evidence="3 9" id="KW-0813">Transport</keyword>
<feature type="binding site" description="covalent" evidence="10">
    <location>
        <position position="277"/>
    </location>
    <ligand>
        <name>heme</name>
        <dbReference type="ChEBI" id="CHEBI:30413"/>
        <label>3</label>
    </ligand>
</feature>
<feature type="binding site" description="covalent" evidence="10">
    <location>
        <position position="131"/>
    </location>
    <ligand>
        <name>heme</name>
        <dbReference type="ChEBI" id="CHEBI:30413"/>
        <label>1</label>
    </ligand>
</feature>
<dbReference type="RefSeq" id="WP_092884639.1">
    <property type="nucleotide sequence ID" value="NZ_CP061498.1"/>
</dbReference>
<dbReference type="SUPFAM" id="SSF48695">
    <property type="entry name" value="Multiheme cytochromes"/>
    <property type="match status" value="1"/>
</dbReference>
<evidence type="ECO:0000256" key="3">
    <source>
        <dbReference type="ARBA" id="ARBA00022448"/>
    </source>
</evidence>
<evidence type="ECO:0000313" key="14">
    <source>
        <dbReference type="Proteomes" id="UP000198539"/>
    </source>
</evidence>
<feature type="binding site" description="axial binding residue" evidence="11">
    <location>
        <position position="266"/>
    </location>
    <ligand>
        <name>heme</name>
        <dbReference type="ChEBI" id="CHEBI:30413"/>
        <label>3</label>
    </ligand>
    <ligandPart>
        <name>Fe</name>
        <dbReference type="ChEBI" id="CHEBI:18248"/>
    </ligandPart>
</feature>
<dbReference type="InterPro" id="IPR023119">
    <property type="entry name" value="Multihaem_cyt_PRC_cyt_su-like"/>
</dbReference>
<evidence type="ECO:0000256" key="8">
    <source>
        <dbReference type="ARBA" id="ARBA00023004"/>
    </source>
</evidence>
<feature type="binding site" description="axial binding residue" evidence="11">
    <location>
        <position position="281"/>
    </location>
    <ligand>
        <name>heme</name>
        <dbReference type="ChEBI" id="CHEBI:30413"/>
        <label>3</label>
    </ligand>
    <ligandPart>
        <name>Fe</name>
        <dbReference type="ChEBI" id="CHEBI:18248"/>
    </ligandPart>
</feature>
<accession>A0A1H2RFG9</accession>
<sequence>MFPKWFDKWNKDNPKDVYGPAILVGAVGGAVFVAAMLVAFGQPYATDSVQTGPRGTGMSVVRFVNDAAQPDPTIENYFSSEPWIPEPGEELAGDIYENVQVLGHLTDANFNRLMASMTYWIGAGDAGCSYCHAGANEGLYADDDLYTKVVARSMIQMTQTINDEWIGHVQYNGEVGVNCYTCHRGQNVPGNVWFSITPVTKSMAGWSANQNIATVQSQYTSLPSDALEKYLLEDNSIKVHDLDPRVSSADANPATWQNTERTFSLMNYFSNSLGVNCVFCHNSRAFYDPAQVTPQWANALMGIDMVRELNNQWLLPLQDVFPEHRLGPVYGDVAKVACATCHQGYNRPLQGTNMISDWPELATTGTDVVYPTE</sequence>
<evidence type="ECO:0000256" key="10">
    <source>
        <dbReference type="PIRSR" id="PIRSR000017-1"/>
    </source>
</evidence>
<evidence type="ECO:0000313" key="13">
    <source>
        <dbReference type="EMBL" id="SDW17574.1"/>
    </source>
</evidence>
<dbReference type="AlphaFoldDB" id="A0A1H2RFG9"/>
<evidence type="ECO:0000256" key="4">
    <source>
        <dbReference type="ARBA" id="ARBA00022531"/>
    </source>
</evidence>
<keyword evidence="12" id="KW-0812">Transmembrane</keyword>
<keyword evidence="14" id="KW-1185">Reference proteome</keyword>
<dbReference type="GO" id="GO:0005506">
    <property type="term" value="F:iron ion binding"/>
    <property type="evidence" value="ECO:0007669"/>
    <property type="project" value="InterPro"/>
</dbReference>
<comment type="function">
    <text evidence="1 9">The reaction center of purple bacteria contains a tightly bound cytochrome molecule which re-reduces the photo oxidized primary electron donor.</text>
</comment>
<feature type="binding site" description="axial binding residue" evidence="11">
    <location>
        <position position="183"/>
    </location>
    <ligand>
        <name>heme</name>
        <dbReference type="ChEBI" id="CHEBI:30413"/>
        <label>2</label>
    </ligand>
    <ligandPart>
        <name>Fe</name>
        <dbReference type="ChEBI" id="CHEBI:18248"/>
    </ligandPart>
</feature>
<evidence type="ECO:0000256" key="11">
    <source>
        <dbReference type="PIRSR" id="PIRSR000017-2"/>
    </source>
</evidence>
<feature type="binding site" description="axial binding residue" evidence="11">
    <location>
        <position position="342"/>
    </location>
    <ligand>
        <name>heme</name>
        <dbReference type="ChEBI" id="CHEBI:30413"/>
        <label>4</label>
    </ligand>
    <ligandPart>
        <name>Fe</name>
        <dbReference type="ChEBI" id="CHEBI:18248"/>
    </ligandPart>
</feature>
<feature type="binding site" description="axial binding residue" evidence="11">
    <location>
        <position position="154"/>
    </location>
    <ligand>
        <name>heme</name>
        <dbReference type="ChEBI" id="CHEBI:30413"/>
        <label>2</label>
    </ligand>
    <ligandPart>
        <name>Fe</name>
        <dbReference type="ChEBI" id="CHEBI:18248"/>
    </ligandPart>
</feature>
<dbReference type="EMBL" id="FNOM01000001">
    <property type="protein sequence ID" value="SDW17574.1"/>
    <property type="molecule type" value="Genomic_DNA"/>
</dbReference>
<keyword evidence="9" id="KW-0674">Reaction center</keyword>
<gene>
    <name evidence="13" type="ORF">SAMN04488238_101280</name>
</gene>
<dbReference type="Gene3D" id="1.10.468.10">
    <property type="entry name" value="Photosynthetic Reaction Center, subunit C, domain 2"/>
    <property type="match status" value="2"/>
</dbReference>
<keyword evidence="6 9" id="KW-0479">Metal-binding</keyword>
<comment type="PTM">
    <text evidence="9 10">Binds 4 heme groups per subunit.</text>
</comment>
<dbReference type="NCBIfam" id="NF040706">
    <property type="entry name" value="photo_cyt_PufC"/>
    <property type="match status" value="1"/>
</dbReference>
<dbReference type="InterPro" id="IPR036280">
    <property type="entry name" value="Multihaem_cyt_sf"/>
</dbReference>
<feature type="binding site" description="covalent" evidence="10">
    <location>
        <position position="128"/>
    </location>
    <ligand>
        <name>heme</name>
        <dbReference type="ChEBI" id="CHEBI:30413"/>
        <label>1</label>
    </ligand>
</feature>
<dbReference type="GO" id="GO:0019684">
    <property type="term" value="P:photosynthesis, light reaction"/>
    <property type="evidence" value="ECO:0007669"/>
    <property type="project" value="InterPro"/>
</dbReference>
<keyword evidence="12" id="KW-1133">Transmembrane helix</keyword>
<dbReference type="GO" id="GO:0020037">
    <property type="term" value="F:heme binding"/>
    <property type="evidence" value="ECO:0007669"/>
    <property type="project" value="InterPro"/>
</dbReference>
<keyword evidence="12" id="KW-0472">Membrane</keyword>
<reference evidence="13 14" key="1">
    <citation type="submission" date="2016-10" db="EMBL/GenBank/DDBJ databases">
        <authorList>
            <person name="de Groot N.N."/>
        </authorList>
    </citation>
    <scope>NUCLEOTIDE SEQUENCE [LARGE SCALE GENOMIC DNA]</scope>
    <source>
        <strain evidence="13 14">CGMCC 1.8894</strain>
    </source>
</reference>
<dbReference type="GO" id="GO:0009055">
    <property type="term" value="F:electron transfer activity"/>
    <property type="evidence" value="ECO:0007669"/>
    <property type="project" value="InterPro"/>
</dbReference>
<evidence type="ECO:0000256" key="5">
    <source>
        <dbReference type="ARBA" id="ARBA00022617"/>
    </source>
</evidence>
<evidence type="ECO:0000256" key="12">
    <source>
        <dbReference type="SAM" id="Phobius"/>
    </source>
</evidence>
<keyword evidence="8 9" id="KW-0408">Iron</keyword>
<feature type="binding site" description="covalent" evidence="10">
    <location>
        <position position="280"/>
    </location>
    <ligand>
        <name>heme</name>
        <dbReference type="ChEBI" id="CHEBI:30413"/>
        <label>3</label>
    </ligand>
</feature>
<evidence type="ECO:0000256" key="7">
    <source>
        <dbReference type="ARBA" id="ARBA00022982"/>
    </source>
</evidence>
<dbReference type="Pfam" id="PF02276">
    <property type="entry name" value="CytoC_RC"/>
    <property type="match status" value="1"/>
</dbReference>
<feature type="binding site" description="covalent" evidence="10">
    <location>
        <position position="179"/>
    </location>
    <ligand>
        <name>heme</name>
        <dbReference type="ChEBI" id="CHEBI:30413"/>
        <label>2</label>
    </ligand>
</feature>
<feature type="binding site" description="axial binding residue" evidence="11">
    <location>
        <position position="114"/>
    </location>
    <ligand>
        <name>heme</name>
        <dbReference type="ChEBI" id="CHEBI:30413"/>
        <label>1</label>
    </ligand>
    <ligandPart>
        <name>Fe</name>
        <dbReference type="ChEBI" id="CHEBI:18248"/>
    </ligandPart>
</feature>
<feature type="binding site" description="covalent" evidence="10">
    <location>
        <position position="338"/>
    </location>
    <ligand>
        <name>heme</name>
        <dbReference type="ChEBI" id="CHEBI:30413"/>
        <label>4</label>
    </ligand>
</feature>
<dbReference type="GO" id="GO:0030077">
    <property type="term" value="C:plasma membrane light-harvesting complex"/>
    <property type="evidence" value="ECO:0007669"/>
    <property type="project" value="InterPro"/>
</dbReference>
<protein>
    <recommendedName>
        <fullName evidence="2 9">Photosynthetic reaction center cytochrome c subunit</fullName>
    </recommendedName>
</protein>
<dbReference type="OrthoDB" id="9813732at2"/>
<proteinExistence type="predicted"/>
<dbReference type="InterPro" id="IPR003158">
    <property type="entry name" value="Photosyn_RC_cyt_c-su"/>
</dbReference>
<dbReference type="STRING" id="564137.SAMN04488238_101280"/>
<feature type="binding site" description="axial binding residue" evidence="11">
    <location>
        <position position="168"/>
    </location>
    <ligand>
        <name>heme</name>
        <dbReference type="ChEBI" id="CHEBI:30413"/>
        <label>4</label>
    </ligand>
    <ligandPart>
        <name>Fe</name>
        <dbReference type="ChEBI" id="CHEBI:18248"/>
    </ligandPart>
</feature>
<evidence type="ECO:0000256" key="9">
    <source>
        <dbReference type="PIRNR" id="PIRNR000017"/>
    </source>
</evidence>